<evidence type="ECO:0000256" key="8">
    <source>
        <dbReference type="NCBIfam" id="TIGR04265"/>
    </source>
</evidence>
<dbReference type="Proteomes" id="UP001597301">
    <property type="component" value="Unassembled WGS sequence"/>
</dbReference>
<evidence type="ECO:0000256" key="2">
    <source>
        <dbReference type="ARBA" id="ARBA00022475"/>
    </source>
</evidence>
<gene>
    <name evidence="11" type="primary">cls</name>
    <name evidence="11" type="ORF">ACFSCZ_18695</name>
</gene>
<evidence type="ECO:0000259" key="10">
    <source>
        <dbReference type="PROSITE" id="PS50035"/>
    </source>
</evidence>
<dbReference type="RefSeq" id="WP_380776355.1">
    <property type="nucleotide sequence ID" value="NZ_JBHUEO010000116.1"/>
</dbReference>
<evidence type="ECO:0000256" key="6">
    <source>
        <dbReference type="ARBA" id="ARBA00022989"/>
    </source>
</evidence>
<dbReference type="EC" id="2.7.8.-" evidence="8"/>
<evidence type="ECO:0000313" key="11">
    <source>
        <dbReference type="EMBL" id="MFD1708705.1"/>
    </source>
</evidence>
<evidence type="ECO:0000256" key="1">
    <source>
        <dbReference type="ARBA" id="ARBA00004236"/>
    </source>
</evidence>
<evidence type="ECO:0000256" key="5">
    <source>
        <dbReference type="ARBA" id="ARBA00022737"/>
    </source>
</evidence>
<dbReference type="PANTHER" id="PTHR21248:SF7">
    <property type="entry name" value="MINOR CARDIOLIPIN SYNTHASE CLSB"/>
    <property type="match status" value="1"/>
</dbReference>
<keyword evidence="2" id="KW-1003">Cell membrane</keyword>
<comment type="caution">
    <text evidence="11">The sequence shown here is derived from an EMBL/GenBank/DDBJ whole genome shotgun (WGS) entry which is preliminary data.</text>
</comment>
<dbReference type="CDD" id="cd09112">
    <property type="entry name" value="PLDc_CLS_2"/>
    <property type="match status" value="1"/>
</dbReference>
<organism evidence="11 12">
    <name type="scientific">Siminovitchia sediminis</name>
    <dbReference type="NCBI Taxonomy" id="1274353"/>
    <lineage>
        <taxon>Bacteria</taxon>
        <taxon>Bacillati</taxon>
        <taxon>Bacillota</taxon>
        <taxon>Bacilli</taxon>
        <taxon>Bacillales</taxon>
        <taxon>Bacillaceae</taxon>
        <taxon>Siminovitchia</taxon>
    </lineage>
</organism>
<name>A0ABW4KL26_9BACI</name>
<dbReference type="SUPFAM" id="SSF56024">
    <property type="entry name" value="Phospholipase D/nuclease"/>
    <property type="match status" value="2"/>
</dbReference>
<dbReference type="InterPro" id="IPR025202">
    <property type="entry name" value="PLD-like_dom"/>
</dbReference>
<dbReference type="Pfam" id="PF13091">
    <property type="entry name" value="PLDc_2"/>
    <property type="match status" value="2"/>
</dbReference>
<dbReference type="Gene3D" id="3.30.870.10">
    <property type="entry name" value="Endonuclease Chain A"/>
    <property type="match status" value="2"/>
</dbReference>
<keyword evidence="4 9" id="KW-0812">Transmembrane</keyword>
<evidence type="ECO:0000256" key="9">
    <source>
        <dbReference type="SAM" id="Phobius"/>
    </source>
</evidence>
<keyword evidence="6 9" id="KW-1133">Transmembrane helix</keyword>
<feature type="transmembrane region" description="Helical" evidence="9">
    <location>
        <begin position="6"/>
        <end position="24"/>
    </location>
</feature>
<dbReference type="PANTHER" id="PTHR21248">
    <property type="entry name" value="CARDIOLIPIN SYNTHASE"/>
    <property type="match status" value="1"/>
</dbReference>
<feature type="domain" description="PLD phosphodiesterase" evidence="10">
    <location>
        <begin position="313"/>
        <end position="340"/>
    </location>
</feature>
<reference evidence="12" key="1">
    <citation type="journal article" date="2019" name="Int. J. Syst. Evol. Microbiol.">
        <title>The Global Catalogue of Microorganisms (GCM) 10K type strain sequencing project: providing services to taxonomists for standard genome sequencing and annotation.</title>
        <authorList>
            <consortium name="The Broad Institute Genomics Platform"/>
            <consortium name="The Broad Institute Genome Sequencing Center for Infectious Disease"/>
            <person name="Wu L."/>
            <person name="Ma J."/>
        </authorList>
    </citation>
    <scope>NUCLEOTIDE SEQUENCE [LARGE SCALE GENOMIC DNA]</scope>
    <source>
        <strain evidence="12">CGMCC 1.12295</strain>
    </source>
</reference>
<keyword evidence="3" id="KW-0808">Transferase</keyword>
<dbReference type="PROSITE" id="PS50035">
    <property type="entry name" value="PLD"/>
    <property type="match status" value="2"/>
</dbReference>
<evidence type="ECO:0000313" key="12">
    <source>
        <dbReference type="Proteomes" id="UP001597301"/>
    </source>
</evidence>
<keyword evidence="12" id="KW-1185">Reference proteome</keyword>
<keyword evidence="7 9" id="KW-0472">Membrane</keyword>
<dbReference type="NCBIfam" id="TIGR04265">
    <property type="entry name" value="bac_cardiolipin"/>
    <property type="match status" value="1"/>
</dbReference>
<keyword evidence="5" id="KW-0677">Repeat</keyword>
<dbReference type="SMART" id="SM00155">
    <property type="entry name" value="PLDc"/>
    <property type="match status" value="2"/>
</dbReference>
<feature type="domain" description="PLD phosphodiesterase" evidence="10">
    <location>
        <begin position="141"/>
        <end position="168"/>
    </location>
</feature>
<dbReference type="InterPro" id="IPR001736">
    <property type="entry name" value="PLipase_D/transphosphatidylase"/>
</dbReference>
<evidence type="ECO:0000256" key="7">
    <source>
        <dbReference type="ARBA" id="ARBA00023136"/>
    </source>
</evidence>
<comment type="subcellular location">
    <subcellularLocation>
        <location evidence="1">Cell membrane</location>
    </subcellularLocation>
</comment>
<evidence type="ECO:0000256" key="3">
    <source>
        <dbReference type="ARBA" id="ARBA00022679"/>
    </source>
</evidence>
<dbReference type="InterPro" id="IPR022924">
    <property type="entry name" value="Cardiolipin_synthase"/>
</dbReference>
<protein>
    <recommendedName>
        <fullName evidence="8">Cardiolipin synthase</fullName>
        <ecNumber evidence="8">2.7.8.-</ecNumber>
    </recommendedName>
</protein>
<proteinExistence type="predicted"/>
<dbReference type="EMBL" id="JBHUEO010000116">
    <property type="protein sequence ID" value="MFD1708705.1"/>
    <property type="molecule type" value="Genomic_DNA"/>
</dbReference>
<sequence length="400" mass="45908">MKWLAGFTIVIIILYIAASVDFFLGRLLHKKKSSPPDYPIRNGELQLITTGPDLFSNYFDDLYKAKESIHVLFYIVKNDHFSELFFEALMDQAHKGIKVRLLLDWFGSRKIKKKVIKKARGAGIEVVYGHRPRLPFLFFSLQQRNHRKVTIMDGKVGYVGGFNVGKEYINLDPVLTPWRDYHLRVEGEGVADLQKEFLLDWKRATGKDHLEDPDLFPPLETGRMSHRFLPTQGIEAEKEILRLINEAEKSIFIGTPYFIPPDAVFSGLVRAIERGVTVTVLVPNMSDHPLVKEASLHYLRIILAGGGSVYQYETGFFHAKVLLIDQKVCDIGTANFDCRSFHINFEINCFVYDPEFICETEKVLQADISRSSRLFLEDLADPPFAVRIKEWAGMVFKKFL</sequence>
<dbReference type="CDD" id="cd09110">
    <property type="entry name" value="PLDc_CLS_1"/>
    <property type="match status" value="1"/>
</dbReference>
<accession>A0ABW4KL26</accession>
<evidence type="ECO:0000256" key="4">
    <source>
        <dbReference type="ARBA" id="ARBA00022692"/>
    </source>
</evidence>